<sequence length="918" mass="103111">MKKFLPFFQLAALCLFFSMAAHSVYLVEWFSDRFMLGPNDGLSQMMPFKSMLYEQYTSGEFFYSPLFGLGSGTYSWLSYYFSTSIIFVLTVGFFYIFELSGIIAEADPLFWAHAAVFINIARLAAVLFIAYLVFRYMKFDRLPAFLGAAVYGLSSMYFRHAVYWEFYADAYLWLPLLILGIEKIFREGRPGWFMAAAAISMIDNFYLAYVNFLVSGIYILFRLFMPLIENEIRRGKALILFVVSGLIGAGISAVSFIPAVHAFLNNHRPGYVLEVDWLALHDNILFTSSYVILPAAFVGMAFAVPLFRDPQFCFFASIVLFGIVLHYSPQIASVFNGFSAPQYRWEYFMSFTAGGAVAAGYSKLTMLKVKHFAIAGALALTVYGLFALTDTRLELQPAIIITTTATCLLIFLLFALAVRRHSKRGQAAVVALMVLASLAAGYQFLVALANDGVTIQFPLLLGVLGSSLFTFMLLVRGVSDPSKKGEAAAFIVITLLFLANGFQYVILVKGGDTELVTEEFMTGEEYDDPEINRLLAEIKERDAFPFYRIDWMEGIRNNTALVQDFHGVSAYSSILNDQVLQFYLTDLEVDMGRESVSRYATLGKRANLHSLLVANYTILARDDENVPANVKAVLESENFIVYENQLPLPFLRSTSNAYSEESLAAEPMIRREHAMLTGVILKDPENQAQLPPSPEQLDFDVIGVDATYEDEVLDITGESGGIDLVFENPVPPESDLYVAMHLFNLSEDQRFTIHINDYKTSRKSNVSIYKTFVDDLTLRLPAADTVRIRLRQGTYVLKGVTVYEESYDVLREASAEAADDNHFEWNGSRIDAEFNNEANDEFIVLPVPYEIGWSAEINGTQVEVLEANYAFMAVPAVPGRNDITLTYRPPHFRKSLLISVISLVGGVAYLWKRRKLAE</sequence>
<dbReference type="Proteomes" id="UP001597109">
    <property type="component" value="Unassembled WGS sequence"/>
</dbReference>
<feature type="transmembrane region" description="Helical" evidence="1">
    <location>
        <begin position="487"/>
        <end position="507"/>
    </location>
</feature>
<dbReference type="RefSeq" id="WP_144840768.1">
    <property type="nucleotide sequence ID" value="NZ_JBHTKI010000020.1"/>
</dbReference>
<keyword evidence="2" id="KW-0732">Signal</keyword>
<keyword evidence="1" id="KW-0472">Membrane</keyword>
<evidence type="ECO:0000313" key="4">
    <source>
        <dbReference type="Proteomes" id="UP001597109"/>
    </source>
</evidence>
<feature type="transmembrane region" description="Helical" evidence="1">
    <location>
        <begin position="237"/>
        <end position="264"/>
    </location>
</feature>
<feature type="transmembrane region" description="Helical" evidence="1">
    <location>
        <begin position="455"/>
        <end position="475"/>
    </location>
</feature>
<proteinExistence type="predicted"/>
<feature type="chain" id="PRO_5047187015" evidence="2">
    <location>
        <begin position="21"/>
        <end position="918"/>
    </location>
</feature>
<feature type="transmembrane region" description="Helical" evidence="1">
    <location>
        <begin position="109"/>
        <end position="136"/>
    </location>
</feature>
<organism evidence="3 4">
    <name type="scientific">Metaplanococcus flavidus</name>
    <dbReference type="NCBI Taxonomy" id="569883"/>
    <lineage>
        <taxon>Bacteria</taxon>
        <taxon>Bacillati</taxon>
        <taxon>Bacillota</taxon>
        <taxon>Bacilli</taxon>
        <taxon>Bacillales</taxon>
        <taxon>Caryophanaceae</taxon>
        <taxon>Metaplanococcus</taxon>
    </lineage>
</organism>
<keyword evidence="1" id="KW-1133">Transmembrane helix</keyword>
<feature type="transmembrane region" description="Helical" evidence="1">
    <location>
        <begin position="205"/>
        <end position="225"/>
    </location>
</feature>
<reference evidence="4" key="1">
    <citation type="journal article" date="2019" name="Int. J. Syst. Evol. Microbiol.">
        <title>The Global Catalogue of Microorganisms (GCM) 10K type strain sequencing project: providing services to taxonomists for standard genome sequencing and annotation.</title>
        <authorList>
            <consortium name="The Broad Institute Genomics Platform"/>
            <consortium name="The Broad Institute Genome Sequencing Center for Infectious Disease"/>
            <person name="Wu L."/>
            <person name="Ma J."/>
        </authorList>
    </citation>
    <scope>NUCLEOTIDE SEQUENCE [LARGE SCALE GENOMIC DNA]</scope>
    <source>
        <strain evidence="4">CCUG 56756</strain>
    </source>
</reference>
<keyword evidence="1" id="KW-0812">Transmembrane</keyword>
<gene>
    <name evidence="3" type="ORF">ACFQ1X_13145</name>
</gene>
<feature type="transmembrane region" description="Helical" evidence="1">
    <location>
        <begin position="314"/>
        <end position="335"/>
    </location>
</feature>
<evidence type="ECO:0000256" key="2">
    <source>
        <dbReference type="SAM" id="SignalP"/>
    </source>
</evidence>
<dbReference type="PANTHER" id="PTHR38454">
    <property type="entry name" value="INTEGRAL MEMBRANE PROTEIN-RELATED"/>
    <property type="match status" value="1"/>
</dbReference>
<evidence type="ECO:0000256" key="1">
    <source>
        <dbReference type="SAM" id="Phobius"/>
    </source>
</evidence>
<feature type="transmembrane region" description="Helical" evidence="1">
    <location>
        <begin position="347"/>
        <end position="364"/>
    </location>
</feature>
<dbReference type="EMBL" id="JBHTKI010000020">
    <property type="protein sequence ID" value="MFD1032380.1"/>
    <property type="molecule type" value="Genomic_DNA"/>
</dbReference>
<feature type="transmembrane region" description="Helical" evidence="1">
    <location>
        <begin position="77"/>
        <end position="97"/>
    </location>
</feature>
<dbReference type="Pfam" id="PF09586">
    <property type="entry name" value="YfhO"/>
    <property type="match status" value="1"/>
</dbReference>
<feature type="transmembrane region" description="Helical" evidence="1">
    <location>
        <begin position="395"/>
        <end position="416"/>
    </location>
</feature>
<feature type="transmembrane region" description="Helical" evidence="1">
    <location>
        <begin position="284"/>
        <end position="307"/>
    </location>
</feature>
<protein>
    <submittedName>
        <fullName evidence="3">YfhO family protein</fullName>
    </submittedName>
</protein>
<keyword evidence="4" id="KW-1185">Reference proteome</keyword>
<feature type="transmembrane region" description="Helical" evidence="1">
    <location>
        <begin position="142"/>
        <end position="159"/>
    </location>
</feature>
<dbReference type="InterPro" id="IPR018580">
    <property type="entry name" value="Uncharacterised_YfhO"/>
</dbReference>
<accession>A0ABW3LDD8</accession>
<evidence type="ECO:0000313" key="3">
    <source>
        <dbReference type="EMBL" id="MFD1032380.1"/>
    </source>
</evidence>
<comment type="caution">
    <text evidence="3">The sequence shown here is derived from an EMBL/GenBank/DDBJ whole genome shotgun (WGS) entry which is preliminary data.</text>
</comment>
<feature type="transmembrane region" description="Helical" evidence="1">
    <location>
        <begin position="428"/>
        <end position="449"/>
    </location>
</feature>
<name>A0ABW3LDD8_9BACL</name>
<feature type="transmembrane region" description="Helical" evidence="1">
    <location>
        <begin position="371"/>
        <end position="389"/>
    </location>
</feature>
<feature type="signal peptide" evidence="2">
    <location>
        <begin position="1"/>
        <end position="20"/>
    </location>
</feature>
<dbReference type="PANTHER" id="PTHR38454:SF1">
    <property type="entry name" value="INTEGRAL MEMBRANE PROTEIN"/>
    <property type="match status" value="1"/>
</dbReference>